<dbReference type="InterPro" id="IPR002656">
    <property type="entry name" value="Acyl_transf_3_dom"/>
</dbReference>
<reference evidence="3 4" key="1">
    <citation type="submission" date="2021-08" db="EMBL/GenBank/DDBJ databases">
        <title>The genome sequence of Chitinophaga sp. B61.</title>
        <authorList>
            <person name="Zhang X."/>
        </authorList>
    </citation>
    <scope>NUCLEOTIDE SEQUENCE [LARGE SCALE GENOMIC DNA]</scope>
    <source>
        <strain evidence="3 4">B61</strain>
    </source>
</reference>
<feature type="transmembrane region" description="Helical" evidence="1">
    <location>
        <begin position="28"/>
        <end position="47"/>
    </location>
</feature>
<feature type="transmembrane region" description="Helical" evidence="1">
    <location>
        <begin position="268"/>
        <end position="291"/>
    </location>
</feature>
<gene>
    <name evidence="3" type="ORF">K1Y79_22590</name>
</gene>
<feature type="transmembrane region" description="Helical" evidence="1">
    <location>
        <begin position="184"/>
        <end position="202"/>
    </location>
</feature>
<keyword evidence="3" id="KW-0808">Transferase</keyword>
<proteinExistence type="predicted"/>
<dbReference type="GO" id="GO:0016746">
    <property type="term" value="F:acyltransferase activity"/>
    <property type="evidence" value="ECO:0007669"/>
    <property type="project" value="UniProtKB-KW"/>
</dbReference>
<sequence>MQTGAIAETGHQQQQLLQTKQHFEVLDGLRGIAAIVVVFFHFMEIVYTDFSKNFAAHGFLAVDFFFCLSGFVIAYAYDNRIEKMGFREFFISRVIRLHPLVVLGTVLGLLAFLFDPFTGFPTGYSAGKLALVILTSLLMVPFPVMSERAFNLFGLNAPGWSLFWEYVASIVYGAILWRLNKRILLVLAVISAVWLSYIGYTAGNLLGGWSKDNWWHGGARLSYSFLAGMLVYRYKLIITNKLGFAGTTLLLLCALLMPWTNMAWLTELIIVIAWFPFLIALGAGTPAGSGIQSICSFAGKISYPLYMTHYAVMWAFGGYYAKYQPGTGQVTLIIIGGVILLIGLAYLAMAAYDTPVRRYLTARRKLNSQR</sequence>
<feature type="transmembrane region" description="Helical" evidence="1">
    <location>
        <begin position="157"/>
        <end position="177"/>
    </location>
</feature>
<dbReference type="InterPro" id="IPR050879">
    <property type="entry name" value="Acyltransferase_3"/>
</dbReference>
<name>A0ABS7GHG6_9BACT</name>
<feature type="transmembrane region" description="Helical" evidence="1">
    <location>
        <begin position="244"/>
        <end position="262"/>
    </location>
</feature>
<dbReference type="EMBL" id="JAICCF010000004">
    <property type="protein sequence ID" value="MBW8687143.1"/>
    <property type="molecule type" value="Genomic_DNA"/>
</dbReference>
<evidence type="ECO:0000313" key="4">
    <source>
        <dbReference type="Proteomes" id="UP000812961"/>
    </source>
</evidence>
<organism evidence="3 4">
    <name type="scientific">Chitinophaga rhizophila</name>
    <dbReference type="NCBI Taxonomy" id="2866212"/>
    <lineage>
        <taxon>Bacteria</taxon>
        <taxon>Pseudomonadati</taxon>
        <taxon>Bacteroidota</taxon>
        <taxon>Chitinophagia</taxon>
        <taxon>Chitinophagales</taxon>
        <taxon>Chitinophagaceae</taxon>
        <taxon>Chitinophaga</taxon>
    </lineage>
</organism>
<keyword evidence="1" id="KW-1133">Transmembrane helix</keyword>
<dbReference type="PANTHER" id="PTHR23028:SF134">
    <property type="entry name" value="PUTATIVE (AFU_ORTHOLOGUE AFUA_4G08520)-RELATED"/>
    <property type="match status" value="1"/>
</dbReference>
<feature type="transmembrane region" description="Helical" evidence="1">
    <location>
        <begin position="54"/>
        <end position="77"/>
    </location>
</feature>
<feature type="transmembrane region" description="Helical" evidence="1">
    <location>
        <begin position="126"/>
        <end position="145"/>
    </location>
</feature>
<comment type="caution">
    <text evidence="3">The sequence shown here is derived from an EMBL/GenBank/DDBJ whole genome shotgun (WGS) entry which is preliminary data.</text>
</comment>
<keyword evidence="1" id="KW-0472">Membrane</keyword>
<keyword evidence="3" id="KW-0012">Acyltransferase</keyword>
<evidence type="ECO:0000256" key="1">
    <source>
        <dbReference type="SAM" id="Phobius"/>
    </source>
</evidence>
<accession>A0ABS7GHG6</accession>
<protein>
    <submittedName>
        <fullName evidence="3">Acyltransferase</fullName>
    </submittedName>
</protein>
<dbReference type="Proteomes" id="UP000812961">
    <property type="component" value="Unassembled WGS sequence"/>
</dbReference>
<dbReference type="PANTHER" id="PTHR23028">
    <property type="entry name" value="ACETYLTRANSFERASE"/>
    <property type="match status" value="1"/>
</dbReference>
<feature type="transmembrane region" description="Helical" evidence="1">
    <location>
        <begin position="97"/>
        <end position="114"/>
    </location>
</feature>
<feature type="transmembrane region" description="Helical" evidence="1">
    <location>
        <begin position="327"/>
        <end position="349"/>
    </location>
</feature>
<evidence type="ECO:0000313" key="3">
    <source>
        <dbReference type="EMBL" id="MBW8687143.1"/>
    </source>
</evidence>
<feature type="domain" description="Acyltransferase 3" evidence="2">
    <location>
        <begin position="26"/>
        <end position="343"/>
    </location>
</feature>
<evidence type="ECO:0000259" key="2">
    <source>
        <dbReference type="Pfam" id="PF01757"/>
    </source>
</evidence>
<keyword evidence="1" id="KW-0812">Transmembrane</keyword>
<dbReference type="Pfam" id="PF01757">
    <property type="entry name" value="Acyl_transf_3"/>
    <property type="match status" value="1"/>
</dbReference>
<keyword evidence="4" id="KW-1185">Reference proteome</keyword>
<feature type="transmembrane region" description="Helical" evidence="1">
    <location>
        <begin position="303"/>
        <end position="321"/>
    </location>
</feature>